<evidence type="ECO:0000256" key="1">
    <source>
        <dbReference type="SAM" id="MobiDB-lite"/>
    </source>
</evidence>
<organism evidence="2 3">
    <name type="scientific">Lottia gigantea</name>
    <name type="common">Giant owl limpet</name>
    <dbReference type="NCBI Taxonomy" id="225164"/>
    <lineage>
        <taxon>Eukaryota</taxon>
        <taxon>Metazoa</taxon>
        <taxon>Spiralia</taxon>
        <taxon>Lophotrochozoa</taxon>
        <taxon>Mollusca</taxon>
        <taxon>Gastropoda</taxon>
        <taxon>Patellogastropoda</taxon>
        <taxon>Lottioidea</taxon>
        <taxon>Lottiidae</taxon>
        <taxon>Lottia</taxon>
    </lineage>
</organism>
<evidence type="ECO:0000313" key="2">
    <source>
        <dbReference type="EMBL" id="ESO97056.1"/>
    </source>
</evidence>
<dbReference type="Proteomes" id="UP000030746">
    <property type="component" value="Unassembled WGS sequence"/>
</dbReference>
<reference evidence="2 3" key="1">
    <citation type="journal article" date="2013" name="Nature">
        <title>Insights into bilaterian evolution from three spiralian genomes.</title>
        <authorList>
            <person name="Simakov O."/>
            <person name="Marletaz F."/>
            <person name="Cho S.J."/>
            <person name="Edsinger-Gonzales E."/>
            <person name="Havlak P."/>
            <person name="Hellsten U."/>
            <person name="Kuo D.H."/>
            <person name="Larsson T."/>
            <person name="Lv J."/>
            <person name="Arendt D."/>
            <person name="Savage R."/>
            <person name="Osoegawa K."/>
            <person name="de Jong P."/>
            <person name="Grimwood J."/>
            <person name="Chapman J.A."/>
            <person name="Shapiro H."/>
            <person name="Aerts A."/>
            <person name="Otillar R.P."/>
            <person name="Terry A.Y."/>
            <person name="Boore J.L."/>
            <person name="Grigoriev I.V."/>
            <person name="Lindberg D.R."/>
            <person name="Seaver E.C."/>
            <person name="Weisblat D.A."/>
            <person name="Putnam N.H."/>
            <person name="Rokhsar D.S."/>
        </authorList>
    </citation>
    <scope>NUCLEOTIDE SEQUENCE [LARGE SCALE GENOMIC DNA]</scope>
</reference>
<dbReference type="RefSeq" id="XP_009052254.1">
    <property type="nucleotide sequence ID" value="XM_009054006.1"/>
</dbReference>
<accession>V4ATI7</accession>
<name>V4ATI7_LOTGI</name>
<dbReference type="GeneID" id="20242844"/>
<dbReference type="OrthoDB" id="7367179at2759"/>
<dbReference type="EMBL" id="KB201355">
    <property type="protein sequence ID" value="ESO97056.1"/>
    <property type="molecule type" value="Genomic_DNA"/>
</dbReference>
<dbReference type="KEGG" id="lgi:LOTGIDRAFT_174663"/>
<proteinExistence type="predicted"/>
<keyword evidence="3" id="KW-1185">Reference proteome</keyword>
<feature type="region of interest" description="Disordered" evidence="1">
    <location>
        <begin position="120"/>
        <end position="153"/>
    </location>
</feature>
<evidence type="ECO:0000313" key="3">
    <source>
        <dbReference type="Proteomes" id="UP000030746"/>
    </source>
</evidence>
<sequence length="193" mass="22700">MEADSVHSTIERKLRKKPIYCPQQYVDYIKKARIVPHPYNVKYISHDFFGEYKKLNYYSSIRPGTKAGDPVVNDIRVLKYSPETDSRIQYKLHFDDNLQELPRRAFVNYHLVKIQCKQNTGTRNQSSNSVPHQETNIDQLVVQPSSSIRNSQDNNYERMSDFYQNDHSYELLEPQQETTKEQSSTPTLCCFPK</sequence>
<dbReference type="CTD" id="20242844"/>
<dbReference type="HOGENOM" id="CLU_1410286_0_0_1"/>
<protein>
    <submittedName>
        <fullName evidence="2">Uncharacterized protein</fullName>
    </submittedName>
</protein>
<gene>
    <name evidence="2" type="ORF">LOTGIDRAFT_174663</name>
</gene>
<dbReference type="AlphaFoldDB" id="V4ATI7"/>